<proteinExistence type="predicted"/>
<evidence type="ECO:0000313" key="1">
    <source>
        <dbReference type="EMBL" id="GIL65431.1"/>
    </source>
</evidence>
<evidence type="ECO:0000313" key="2">
    <source>
        <dbReference type="Proteomes" id="UP000747399"/>
    </source>
</evidence>
<comment type="caution">
    <text evidence="1">The sequence shown here is derived from an EMBL/GenBank/DDBJ whole genome shotgun (WGS) entry which is preliminary data.</text>
</comment>
<organism evidence="1 2">
    <name type="scientific">Volvox africanus</name>
    <dbReference type="NCBI Taxonomy" id="51714"/>
    <lineage>
        <taxon>Eukaryota</taxon>
        <taxon>Viridiplantae</taxon>
        <taxon>Chlorophyta</taxon>
        <taxon>core chlorophytes</taxon>
        <taxon>Chlorophyceae</taxon>
        <taxon>CS clade</taxon>
        <taxon>Chlamydomonadales</taxon>
        <taxon>Volvocaceae</taxon>
        <taxon>Volvox</taxon>
    </lineage>
</organism>
<reference evidence="1" key="1">
    <citation type="journal article" date="2021" name="Proc. Natl. Acad. Sci. U.S.A.">
        <title>Three genomes in the algal genus Volvox reveal the fate of a haploid sex-determining region after a transition to homothallism.</title>
        <authorList>
            <person name="Yamamoto K."/>
            <person name="Hamaji T."/>
            <person name="Kawai-Toyooka H."/>
            <person name="Matsuzaki R."/>
            <person name="Takahashi F."/>
            <person name="Nishimura Y."/>
            <person name="Kawachi M."/>
            <person name="Noguchi H."/>
            <person name="Minakuchi Y."/>
            <person name="Umen J.G."/>
            <person name="Toyoda A."/>
            <person name="Nozaki H."/>
        </authorList>
    </citation>
    <scope>NUCLEOTIDE SEQUENCE</scope>
    <source>
        <strain evidence="1">NIES-3780</strain>
    </source>
</reference>
<protein>
    <submittedName>
        <fullName evidence="1">Uncharacterized protein</fullName>
    </submittedName>
</protein>
<feature type="non-terminal residue" evidence="1">
    <location>
        <position position="157"/>
    </location>
</feature>
<dbReference type="Proteomes" id="UP000747399">
    <property type="component" value="Unassembled WGS sequence"/>
</dbReference>
<sequence>LSKVVSAKLSSNDVQLAEVLNSDLLVKLVTLLGRSADSVLVAVNTMEPCYTKPFNPEGLGYMQSRCAEQRISITLPLSAYLYVFPPHQLLHRSCHAQAHQHLQALQRSRRQGYQQLQLRGNCRPQVGHHLPCDKSKAAHILNWTWSTSPLAIGATGC</sequence>
<gene>
    <name evidence="1" type="ORF">Vafri_19185</name>
</gene>
<dbReference type="EMBL" id="BNCO01000075">
    <property type="protein sequence ID" value="GIL65431.1"/>
    <property type="molecule type" value="Genomic_DNA"/>
</dbReference>
<name>A0A8J4BQU7_9CHLO</name>
<dbReference type="AlphaFoldDB" id="A0A8J4BQU7"/>
<accession>A0A8J4BQU7</accession>
<keyword evidence="2" id="KW-1185">Reference proteome</keyword>